<dbReference type="InterPro" id="IPR038594">
    <property type="entry name" value="SepF-like_sf"/>
</dbReference>
<gene>
    <name evidence="1" type="ORF">HON47_03975</name>
</gene>
<sequence>MGFFNKVMTKEENVDIEDFLNNLDDVEEESYDDADAFVKPMDLVVDSDVEAIINETKQGNIVLMNISDLAKRNAIKLKELIGMIKAEVKAIDGDIARISQGRVLVTPSKVKIIKKKGQ</sequence>
<dbReference type="AlphaFoldDB" id="A0A8T5GGS4"/>
<organism evidence="1 2">
    <name type="scientific">Candidatus Iainarchaeum sp</name>
    <dbReference type="NCBI Taxonomy" id="3101447"/>
    <lineage>
        <taxon>Archaea</taxon>
        <taxon>Candidatus Iainarchaeota</taxon>
        <taxon>Candidatus Iainarchaeia</taxon>
        <taxon>Candidatus Iainarchaeales</taxon>
        <taxon>Candidatus Iainarchaeaceae</taxon>
        <taxon>Candidatus Iainarchaeum</taxon>
    </lineage>
</organism>
<dbReference type="GO" id="GO:0051301">
    <property type="term" value="P:cell division"/>
    <property type="evidence" value="ECO:0007669"/>
    <property type="project" value="UniProtKB-KW"/>
</dbReference>
<accession>A0A8T5GGS4</accession>
<protein>
    <submittedName>
        <fullName evidence="1">Cell division protein SepF</fullName>
    </submittedName>
</protein>
<proteinExistence type="predicted"/>
<keyword evidence="1" id="KW-0132">Cell division</keyword>
<dbReference type="Gene3D" id="3.30.110.150">
    <property type="entry name" value="SepF-like protein"/>
    <property type="match status" value="1"/>
</dbReference>
<dbReference type="Pfam" id="PF04472">
    <property type="entry name" value="SepF"/>
    <property type="match status" value="1"/>
</dbReference>
<reference evidence="1" key="1">
    <citation type="journal article" date="2021" name="ISME J.">
        <title>Mercury methylation by metabolically versatile and cosmopolitan marine bacteria.</title>
        <authorList>
            <person name="Lin H."/>
            <person name="Ascher D.B."/>
            <person name="Myung Y."/>
            <person name="Lamborg C.H."/>
            <person name="Hallam S.J."/>
            <person name="Gionfriddo C.M."/>
            <person name="Holt K.E."/>
            <person name="Moreau J.W."/>
        </authorList>
    </citation>
    <scope>NUCLEOTIDE SEQUENCE</scope>
    <source>
        <strain evidence="1">SI075_bin30</strain>
    </source>
</reference>
<dbReference type="EMBL" id="JABJNZ010000052">
    <property type="protein sequence ID" value="MBT4870706.1"/>
    <property type="molecule type" value="Genomic_DNA"/>
</dbReference>
<comment type="caution">
    <text evidence="1">The sequence shown here is derived from an EMBL/GenBank/DDBJ whole genome shotgun (WGS) entry which is preliminary data.</text>
</comment>
<dbReference type="Proteomes" id="UP000722459">
    <property type="component" value="Unassembled WGS sequence"/>
</dbReference>
<name>A0A8T5GGS4_9ARCH</name>
<keyword evidence="1" id="KW-0131">Cell cycle</keyword>
<evidence type="ECO:0000313" key="2">
    <source>
        <dbReference type="Proteomes" id="UP000722459"/>
    </source>
</evidence>
<evidence type="ECO:0000313" key="1">
    <source>
        <dbReference type="EMBL" id="MBT4870706.1"/>
    </source>
</evidence>
<dbReference type="InterPro" id="IPR007561">
    <property type="entry name" value="Cell_div_SepF/SepF-rel"/>
</dbReference>